<dbReference type="RefSeq" id="WP_276303557.1">
    <property type="nucleotide sequence ID" value="NZ_CP119992.1"/>
</dbReference>
<accession>A0ABD6A9F7</accession>
<name>A0ABD6A9F7_9EURY</name>
<comment type="caution">
    <text evidence="2">The sequence shown here is derived from an EMBL/GenBank/DDBJ whole genome shotgun (WGS) entry which is preliminary data.</text>
</comment>
<evidence type="ECO:0000313" key="3">
    <source>
        <dbReference type="Proteomes" id="UP001596547"/>
    </source>
</evidence>
<dbReference type="GeneID" id="79316154"/>
<gene>
    <name evidence="2" type="ORF">ACFQPE_10335</name>
</gene>
<sequence length="76" mass="8315">MASDSASVQGSVRQLFPFERDVLVLSLSMVAFSGLWFAACPPHEALIVGPAERNASGRGDVITRWSTRRPRSGRVR</sequence>
<evidence type="ECO:0000256" key="1">
    <source>
        <dbReference type="SAM" id="MobiDB-lite"/>
    </source>
</evidence>
<protein>
    <submittedName>
        <fullName evidence="2">Uncharacterized protein</fullName>
    </submittedName>
</protein>
<dbReference type="EMBL" id="JBHTBF010000002">
    <property type="protein sequence ID" value="MFC7317191.1"/>
    <property type="molecule type" value="Genomic_DNA"/>
</dbReference>
<organism evidence="2 3">
    <name type="scientific">Halomarina halobia</name>
    <dbReference type="NCBI Taxonomy" id="3033386"/>
    <lineage>
        <taxon>Archaea</taxon>
        <taxon>Methanobacteriati</taxon>
        <taxon>Methanobacteriota</taxon>
        <taxon>Stenosarchaea group</taxon>
        <taxon>Halobacteria</taxon>
        <taxon>Halobacteriales</taxon>
        <taxon>Natronomonadaceae</taxon>
        <taxon>Halomarina</taxon>
    </lineage>
</organism>
<evidence type="ECO:0000313" key="2">
    <source>
        <dbReference type="EMBL" id="MFC7317191.1"/>
    </source>
</evidence>
<feature type="compositionally biased region" description="Basic residues" evidence="1">
    <location>
        <begin position="66"/>
        <end position="76"/>
    </location>
</feature>
<dbReference type="AlphaFoldDB" id="A0ABD6A9F7"/>
<reference evidence="2 3" key="1">
    <citation type="journal article" date="2019" name="Int. J. Syst. Evol. Microbiol.">
        <title>The Global Catalogue of Microorganisms (GCM) 10K type strain sequencing project: providing services to taxonomists for standard genome sequencing and annotation.</title>
        <authorList>
            <consortium name="The Broad Institute Genomics Platform"/>
            <consortium name="The Broad Institute Genome Sequencing Center for Infectious Disease"/>
            <person name="Wu L."/>
            <person name="Ma J."/>
        </authorList>
    </citation>
    <scope>NUCLEOTIDE SEQUENCE [LARGE SCALE GENOMIC DNA]</scope>
    <source>
        <strain evidence="2 3">PSR21</strain>
    </source>
</reference>
<feature type="region of interest" description="Disordered" evidence="1">
    <location>
        <begin position="56"/>
        <end position="76"/>
    </location>
</feature>
<dbReference type="Proteomes" id="UP001596547">
    <property type="component" value="Unassembled WGS sequence"/>
</dbReference>
<proteinExistence type="predicted"/>
<keyword evidence="3" id="KW-1185">Reference proteome</keyword>